<dbReference type="PANTHER" id="PTHR28004:SF8">
    <property type="entry name" value="D-SERINE DEAMINASE"/>
    <property type="match status" value="1"/>
</dbReference>
<evidence type="ECO:0000256" key="1">
    <source>
        <dbReference type="ARBA" id="ARBA00005323"/>
    </source>
</evidence>
<dbReference type="Pfam" id="PF14031">
    <property type="entry name" value="D-ser_dehydrat"/>
    <property type="match status" value="1"/>
</dbReference>
<evidence type="ECO:0000259" key="3">
    <source>
        <dbReference type="SMART" id="SM01119"/>
    </source>
</evidence>
<comment type="similarity">
    <text evidence="1">Belongs to the DSD1 family.</text>
</comment>
<dbReference type="EC" id="5.1.1.1" evidence="4"/>
<dbReference type="Proteomes" id="UP001595976">
    <property type="component" value="Unassembled WGS sequence"/>
</dbReference>
<dbReference type="EMBL" id="JBHSLI010000005">
    <property type="protein sequence ID" value="MFC5293901.1"/>
    <property type="molecule type" value="Genomic_DNA"/>
</dbReference>
<dbReference type="RefSeq" id="WP_158443682.1">
    <property type="nucleotide sequence ID" value="NZ_JAOAOS010000005.1"/>
</dbReference>
<keyword evidence="2" id="KW-0456">Lyase</keyword>
<reference evidence="5" key="1">
    <citation type="journal article" date="2019" name="Int. J. Syst. Evol. Microbiol.">
        <title>The Global Catalogue of Microorganisms (GCM) 10K type strain sequencing project: providing services to taxonomists for standard genome sequencing and annotation.</title>
        <authorList>
            <consortium name="The Broad Institute Genomics Platform"/>
            <consortium name="The Broad Institute Genome Sequencing Center for Infectious Disease"/>
            <person name="Wu L."/>
            <person name="Ma J."/>
        </authorList>
    </citation>
    <scope>NUCLEOTIDE SEQUENCE [LARGE SCALE GENOMIC DNA]</scope>
    <source>
        <strain evidence="5">CGMCC 1.15643</strain>
    </source>
</reference>
<evidence type="ECO:0000313" key="4">
    <source>
        <dbReference type="EMBL" id="MFC5293901.1"/>
    </source>
</evidence>
<dbReference type="SMART" id="SM01119">
    <property type="entry name" value="D-ser_dehydrat"/>
    <property type="match status" value="1"/>
</dbReference>
<protein>
    <submittedName>
        <fullName evidence="4">Alanine racemase</fullName>
        <ecNumber evidence="4">5.1.1.1</ecNumber>
    </submittedName>
</protein>
<accession>A0ABW0F656</accession>
<feature type="domain" description="D-serine dehydratase-like" evidence="3">
    <location>
        <begin position="321"/>
        <end position="422"/>
    </location>
</feature>
<dbReference type="Pfam" id="PF01168">
    <property type="entry name" value="Ala_racemase_N"/>
    <property type="match status" value="1"/>
</dbReference>
<dbReference type="Gene3D" id="3.20.20.10">
    <property type="entry name" value="Alanine racemase"/>
    <property type="match status" value="1"/>
</dbReference>
<dbReference type="InterPro" id="IPR042208">
    <property type="entry name" value="D-ser_dehydrat-like_sf"/>
</dbReference>
<dbReference type="PANTHER" id="PTHR28004">
    <property type="entry name" value="ZGC:162816-RELATED"/>
    <property type="match status" value="1"/>
</dbReference>
<evidence type="ECO:0000313" key="5">
    <source>
        <dbReference type="Proteomes" id="UP001595976"/>
    </source>
</evidence>
<sequence length="435" mass="46024">MAVTAPAAALPRLSLGEIEAQRLDVLTKGLPPGAALRLGEIGRQGWSLLEGDMPLPLAVIRESVLKANSAWMKAFTAANGLLIAPHGKTTMAPQLFDLQIADGAWAITVATMQQLAVARHFGVKRVILANQPVGRQDIAYCFAALRDPGFELYCLADTLPGVALLAEAAQAHGGANPLRILVEIGFMGGRTGARSREEALAVARAVAAAPGLRLAGFECFEGLISDTAGADRLLGEVVAVAAAAEGEGLLGAEPLVLSAGGTALFDRVGEAFNAAAFRRPIVKLLRSGCYLTHDSTVYSAAFRRIALETSLKLPPGGLEPALEVWAHLQSRPERGRSLLTLGKRDISFDSGMPVPLRWYRPGGAMARPQPMPAGHTVLALNDQHCHLGTPEGSPLQVGDMVAFGIGHPCTTFDKWAVLMLVDDDWRVTGAVRTFF</sequence>
<dbReference type="SUPFAM" id="SSF51419">
    <property type="entry name" value="PLP-binding barrel"/>
    <property type="match status" value="1"/>
</dbReference>
<name>A0ABW0F656_9HYPH</name>
<dbReference type="Gene3D" id="2.40.37.20">
    <property type="entry name" value="D-serine dehydratase-like domain"/>
    <property type="match status" value="1"/>
</dbReference>
<dbReference type="InterPro" id="IPR026956">
    <property type="entry name" value="D-ser_dehydrat-like_dom"/>
</dbReference>
<evidence type="ECO:0000256" key="2">
    <source>
        <dbReference type="ARBA" id="ARBA00023239"/>
    </source>
</evidence>
<dbReference type="InterPro" id="IPR051466">
    <property type="entry name" value="D-amino_acid_metab_enzyme"/>
</dbReference>
<dbReference type="GO" id="GO:0008784">
    <property type="term" value="F:alanine racemase activity"/>
    <property type="evidence" value="ECO:0007669"/>
    <property type="project" value="UniProtKB-EC"/>
</dbReference>
<dbReference type="InterPro" id="IPR029066">
    <property type="entry name" value="PLP-binding_barrel"/>
</dbReference>
<proteinExistence type="inferred from homology"/>
<gene>
    <name evidence="4" type="ORF">ACFPK2_12995</name>
</gene>
<comment type="caution">
    <text evidence="4">The sequence shown here is derived from an EMBL/GenBank/DDBJ whole genome shotgun (WGS) entry which is preliminary data.</text>
</comment>
<keyword evidence="4" id="KW-0413">Isomerase</keyword>
<organism evidence="4 5">
    <name type="scientific">Bosea minatitlanensis</name>
    <dbReference type="NCBI Taxonomy" id="128782"/>
    <lineage>
        <taxon>Bacteria</taxon>
        <taxon>Pseudomonadati</taxon>
        <taxon>Pseudomonadota</taxon>
        <taxon>Alphaproteobacteria</taxon>
        <taxon>Hyphomicrobiales</taxon>
        <taxon>Boseaceae</taxon>
        <taxon>Bosea</taxon>
    </lineage>
</organism>
<keyword evidence="5" id="KW-1185">Reference proteome</keyword>
<dbReference type="InterPro" id="IPR001608">
    <property type="entry name" value="Ala_racemase_N"/>
</dbReference>